<organism evidence="1">
    <name type="scientific">Anguilla anguilla</name>
    <name type="common">European freshwater eel</name>
    <name type="synonym">Muraena anguilla</name>
    <dbReference type="NCBI Taxonomy" id="7936"/>
    <lineage>
        <taxon>Eukaryota</taxon>
        <taxon>Metazoa</taxon>
        <taxon>Chordata</taxon>
        <taxon>Craniata</taxon>
        <taxon>Vertebrata</taxon>
        <taxon>Euteleostomi</taxon>
        <taxon>Actinopterygii</taxon>
        <taxon>Neopterygii</taxon>
        <taxon>Teleostei</taxon>
        <taxon>Anguilliformes</taxon>
        <taxon>Anguillidae</taxon>
        <taxon>Anguilla</taxon>
    </lineage>
</organism>
<reference evidence="1" key="2">
    <citation type="journal article" date="2015" name="Fish Shellfish Immunol.">
        <title>Early steps in the European eel (Anguilla anguilla)-Vibrio vulnificus interaction in the gills: Role of the RtxA13 toxin.</title>
        <authorList>
            <person name="Callol A."/>
            <person name="Pajuelo D."/>
            <person name="Ebbesson L."/>
            <person name="Teles M."/>
            <person name="MacKenzie S."/>
            <person name="Amaro C."/>
        </authorList>
    </citation>
    <scope>NUCLEOTIDE SEQUENCE</scope>
</reference>
<evidence type="ECO:0000313" key="1">
    <source>
        <dbReference type="EMBL" id="JAH19725.1"/>
    </source>
</evidence>
<accession>A0A0E9QTY9</accession>
<protein>
    <submittedName>
        <fullName evidence="1">Uncharacterized protein</fullName>
    </submittedName>
</protein>
<proteinExistence type="predicted"/>
<name>A0A0E9QTY9_ANGAN</name>
<reference evidence="1" key="1">
    <citation type="submission" date="2014-11" db="EMBL/GenBank/DDBJ databases">
        <authorList>
            <person name="Amaro Gonzalez C."/>
        </authorList>
    </citation>
    <scope>NUCLEOTIDE SEQUENCE</scope>
</reference>
<sequence>MNEKKQVNCIVIIIIIHRCLIAHS</sequence>
<dbReference type="EMBL" id="GBXM01088852">
    <property type="protein sequence ID" value="JAH19725.1"/>
    <property type="molecule type" value="Transcribed_RNA"/>
</dbReference>
<dbReference type="AlphaFoldDB" id="A0A0E9QTY9"/>